<dbReference type="RefSeq" id="WP_011397800.1">
    <property type="nucleotide sequence ID" value="NC_007645.1"/>
</dbReference>
<dbReference type="InterPro" id="IPR043519">
    <property type="entry name" value="NT_sf"/>
</dbReference>
<name>Q2SF41_HAHCH</name>
<accession>Q2SF41</accession>
<evidence type="ECO:0000313" key="2">
    <source>
        <dbReference type="Proteomes" id="UP000000238"/>
    </source>
</evidence>
<dbReference type="eggNOG" id="ENOG50323ZJ">
    <property type="taxonomic scope" value="Bacteria"/>
</dbReference>
<protein>
    <submittedName>
        <fullName evidence="1">Uncharacterized protein</fullName>
    </submittedName>
</protein>
<dbReference type="AlphaFoldDB" id="Q2SF41"/>
<keyword evidence="2" id="KW-1185">Reference proteome</keyword>
<dbReference type="OrthoDB" id="8768438at2"/>
<dbReference type="SUPFAM" id="SSF81301">
    <property type="entry name" value="Nucleotidyltransferase"/>
    <property type="match status" value="1"/>
</dbReference>
<evidence type="ECO:0000313" key="1">
    <source>
        <dbReference type="EMBL" id="ABC30733.1"/>
    </source>
</evidence>
<organism evidence="1 2">
    <name type="scientific">Hahella chejuensis (strain KCTC 2396)</name>
    <dbReference type="NCBI Taxonomy" id="349521"/>
    <lineage>
        <taxon>Bacteria</taxon>
        <taxon>Pseudomonadati</taxon>
        <taxon>Pseudomonadota</taxon>
        <taxon>Gammaproteobacteria</taxon>
        <taxon>Oceanospirillales</taxon>
        <taxon>Hahellaceae</taxon>
        <taxon>Hahella</taxon>
    </lineage>
</organism>
<dbReference type="STRING" id="349521.HCH_04017"/>
<proteinExistence type="predicted"/>
<reference evidence="1 2" key="1">
    <citation type="journal article" date="2005" name="Nucleic Acids Res.">
        <title>Genomic blueprint of Hahella chejuensis, a marine microbe producing an algicidal agent.</title>
        <authorList>
            <person name="Jeong H."/>
            <person name="Yim J.H."/>
            <person name="Lee C."/>
            <person name="Choi S.-H."/>
            <person name="Park Y.K."/>
            <person name="Yoon S.H."/>
            <person name="Hur C.-G."/>
            <person name="Kang H.-Y."/>
            <person name="Kim D."/>
            <person name="Lee H.H."/>
            <person name="Park K.H."/>
            <person name="Park S.-H."/>
            <person name="Park H.-S."/>
            <person name="Lee H.K."/>
            <person name="Oh T.K."/>
            <person name="Kim J.F."/>
        </authorList>
    </citation>
    <scope>NUCLEOTIDE SEQUENCE [LARGE SCALE GENOMIC DNA]</scope>
    <source>
        <strain evidence="1 2">KCTC 2396</strain>
    </source>
</reference>
<dbReference type="HOGENOM" id="CLU_773710_0_0_6"/>
<dbReference type="Proteomes" id="UP000000238">
    <property type="component" value="Chromosome"/>
</dbReference>
<sequence>MGGNALKDHGAQRLSAAEALRIGEKARRAIQALQSNDGAPVRAEIVTAYRNKETYGDIDMVVSDSVKRDFGNASMSELLGNVLGGGQPLPFIANGGVASFGAPLEQGGVFQVDLLYTPASQFDFALSYFSWNDAGNLIGRVAHKMGMKFGHNGLWLPFREGDYLFTEVLVTRDFDKAVRFLGFDIARWRQGFDDLIQLYQFISASKYFDKDIYLLENRSHNARVRDAKRPTYTGFLKWLREAYAGDDFKDWPACKAAWLPQIFAAFPEAEAEWRVAEADLSRQREIKRKFNGELVSSLSGLTGTELGALMQQVRHSFMDKNAFESFILSASESEMEKLVAMQKSLLEGKT</sequence>
<dbReference type="KEGG" id="hch:HCH_04017"/>
<gene>
    <name evidence="1" type="ordered locus">HCH_04017</name>
</gene>
<dbReference type="EMBL" id="CP000155">
    <property type="protein sequence ID" value="ABC30733.1"/>
    <property type="molecule type" value="Genomic_DNA"/>
</dbReference>